<evidence type="ECO:0000256" key="1">
    <source>
        <dbReference type="ARBA" id="ARBA00004651"/>
    </source>
</evidence>
<evidence type="ECO:0000256" key="4">
    <source>
        <dbReference type="ARBA" id="ARBA00022989"/>
    </source>
</evidence>
<feature type="domain" description="G-protein coupled receptors family 1 profile" evidence="11">
    <location>
        <begin position="37"/>
        <end position="134"/>
    </location>
</feature>
<gene>
    <name evidence="12" type="primary">ZNHIT3</name>
    <name evidence="12" type="ORF">Y1Q_0007187</name>
</gene>
<dbReference type="Proteomes" id="UP000050525">
    <property type="component" value="Unassembled WGS sequence"/>
</dbReference>
<dbReference type="GO" id="GO:0004930">
    <property type="term" value="F:G protein-coupled receptor activity"/>
    <property type="evidence" value="ECO:0007669"/>
    <property type="project" value="UniProtKB-KW"/>
</dbReference>
<dbReference type="InterPro" id="IPR017452">
    <property type="entry name" value="GPCR_Rhodpsn_7TM"/>
</dbReference>
<dbReference type="Gene3D" id="1.20.1070.10">
    <property type="entry name" value="Rhodopsin 7-helix transmembrane proteins"/>
    <property type="match status" value="1"/>
</dbReference>
<dbReference type="Pfam" id="PF21373">
    <property type="entry name" value="ZNHIT3_C"/>
    <property type="match status" value="1"/>
</dbReference>
<dbReference type="AlphaFoldDB" id="A0A151N5S9"/>
<dbReference type="EMBL" id="AKHW03004004">
    <property type="protein sequence ID" value="KYO32203.1"/>
    <property type="molecule type" value="Genomic_DNA"/>
</dbReference>
<keyword evidence="2" id="KW-1003">Cell membrane</keyword>
<sequence>MNRDLNCSGNGTKVWSSQLVLGLGIPQLTINLISVAFNCTVIFTIVSTKDLHKPIFVLFCNLAFSDLFTSSSGFWISILFITDPESTVFGSKDILVPYAFYTISILSTIYNQVSIGIERYLAVAEGFRTSCSVPCCRQHKGNSWSVEDILTDSDEQDRVPLQKLKRLGESEELKDLLRNPHLRQLLVAVDQAEERNSLMKRYMQEPLFVEFVDCCLRIVEPPEKENILPE</sequence>
<evidence type="ECO:0000256" key="9">
    <source>
        <dbReference type="RuleBase" id="RU000688"/>
    </source>
</evidence>
<dbReference type="InterPro" id="IPR048371">
    <property type="entry name" value="ZNHIT3_C"/>
</dbReference>
<keyword evidence="13" id="KW-1185">Reference proteome</keyword>
<comment type="subcellular location">
    <subcellularLocation>
        <location evidence="1">Cell membrane</location>
        <topology evidence="1">Multi-pass membrane protein</topology>
    </subcellularLocation>
</comment>
<evidence type="ECO:0000313" key="12">
    <source>
        <dbReference type="EMBL" id="KYO32203.1"/>
    </source>
</evidence>
<evidence type="ECO:0000256" key="3">
    <source>
        <dbReference type="ARBA" id="ARBA00022692"/>
    </source>
</evidence>
<dbReference type="PROSITE" id="PS50262">
    <property type="entry name" value="G_PROTEIN_RECEP_F1_2"/>
    <property type="match status" value="1"/>
</dbReference>
<feature type="transmembrane region" description="Helical" evidence="10">
    <location>
        <begin position="55"/>
        <end position="82"/>
    </location>
</feature>
<evidence type="ECO:0000256" key="5">
    <source>
        <dbReference type="ARBA" id="ARBA00023040"/>
    </source>
</evidence>
<dbReference type="PANTHER" id="PTHR22750">
    <property type="entry name" value="G-PROTEIN COUPLED RECEPTOR"/>
    <property type="match status" value="1"/>
</dbReference>
<dbReference type="PROSITE" id="PS00237">
    <property type="entry name" value="G_PROTEIN_RECEP_F1_1"/>
    <property type="match status" value="1"/>
</dbReference>
<feature type="transmembrane region" description="Helical" evidence="10">
    <location>
        <begin position="20"/>
        <end position="43"/>
    </location>
</feature>
<accession>A0A151N5S9</accession>
<evidence type="ECO:0000256" key="2">
    <source>
        <dbReference type="ARBA" id="ARBA00022475"/>
    </source>
</evidence>
<evidence type="ECO:0000256" key="6">
    <source>
        <dbReference type="ARBA" id="ARBA00023136"/>
    </source>
</evidence>
<keyword evidence="7 9" id="KW-0675">Receptor</keyword>
<organism evidence="12 13">
    <name type="scientific">Alligator mississippiensis</name>
    <name type="common">American alligator</name>
    <dbReference type="NCBI Taxonomy" id="8496"/>
    <lineage>
        <taxon>Eukaryota</taxon>
        <taxon>Metazoa</taxon>
        <taxon>Chordata</taxon>
        <taxon>Craniata</taxon>
        <taxon>Vertebrata</taxon>
        <taxon>Euteleostomi</taxon>
        <taxon>Archelosauria</taxon>
        <taxon>Archosauria</taxon>
        <taxon>Crocodylia</taxon>
        <taxon>Alligatoridae</taxon>
        <taxon>Alligatorinae</taxon>
        <taxon>Alligator</taxon>
    </lineage>
</organism>
<evidence type="ECO:0000256" key="10">
    <source>
        <dbReference type="SAM" id="Phobius"/>
    </source>
</evidence>
<evidence type="ECO:0000256" key="8">
    <source>
        <dbReference type="ARBA" id="ARBA00023224"/>
    </source>
</evidence>
<comment type="similarity">
    <text evidence="9">Belongs to the G-protein coupled receptor 1 family.</text>
</comment>
<dbReference type="Pfam" id="PF00001">
    <property type="entry name" value="7tm_1"/>
    <property type="match status" value="1"/>
</dbReference>
<keyword evidence="8 9" id="KW-0807">Transducer</keyword>
<feature type="transmembrane region" description="Helical" evidence="10">
    <location>
        <begin position="94"/>
        <end position="111"/>
    </location>
</feature>
<comment type="caution">
    <text evidence="12">The sequence shown here is derived from an EMBL/GenBank/DDBJ whole genome shotgun (WGS) entry which is preliminary data.</text>
</comment>
<evidence type="ECO:0000259" key="11">
    <source>
        <dbReference type="PROSITE" id="PS50262"/>
    </source>
</evidence>
<protein>
    <submittedName>
        <fullName evidence="12">Zinc finger HIT domain-containing protein 3</fullName>
    </submittedName>
</protein>
<dbReference type="InterPro" id="IPR000276">
    <property type="entry name" value="GPCR_Rhodpsn"/>
</dbReference>
<keyword evidence="3 9" id="KW-0812">Transmembrane</keyword>
<dbReference type="PRINTS" id="PR00237">
    <property type="entry name" value="GPCRRHODOPSN"/>
</dbReference>
<evidence type="ECO:0000256" key="7">
    <source>
        <dbReference type="ARBA" id="ARBA00023170"/>
    </source>
</evidence>
<dbReference type="GO" id="GO:0005886">
    <property type="term" value="C:plasma membrane"/>
    <property type="evidence" value="ECO:0007669"/>
    <property type="project" value="UniProtKB-SubCell"/>
</dbReference>
<reference evidence="12 13" key="1">
    <citation type="journal article" date="2012" name="Genome Biol.">
        <title>Sequencing three crocodilian genomes to illuminate the evolution of archosaurs and amniotes.</title>
        <authorList>
            <person name="St John J.A."/>
            <person name="Braun E.L."/>
            <person name="Isberg S.R."/>
            <person name="Miles L.G."/>
            <person name="Chong A.Y."/>
            <person name="Gongora J."/>
            <person name="Dalzell P."/>
            <person name="Moran C."/>
            <person name="Bed'hom B."/>
            <person name="Abzhanov A."/>
            <person name="Burgess S.C."/>
            <person name="Cooksey A.M."/>
            <person name="Castoe T.A."/>
            <person name="Crawford N.G."/>
            <person name="Densmore L.D."/>
            <person name="Drew J.C."/>
            <person name="Edwards S.V."/>
            <person name="Faircloth B.C."/>
            <person name="Fujita M.K."/>
            <person name="Greenwold M.J."/>
            <person name="Hoffmann F.G."/>
            <person name="Howard J.M."/>
            <person name="Iguchi T."/>
            <person name="Janes D.E."/>
            <person name="Khan S.Y."/>
            <person name="Kohno S."/>
            <person name="de Koning A.J."/>
            <person name="Lance S.L."/>
            <person name="McCarthy F.M."/>
            <person name="McCormack J.E."/>
            <person name="Merchant M.E."/>
            <person name="Peterson D.G."/>
            <person name="Pollock D.D."/>
            <person name="Pourmand N."/>
            <person name="Raney B.J."/>
            <person name="Roessler K.A."/>
            <person name="Sanford J.R."/>
            <person name="Sawyer R.H."/>
            <person name="Schmidt C.J."/>
            <person name="Triplett E.W."/>
            <person name="Tuberville T.D."/>
            <person name="Venegas-Anaya M."/>
            <person name="Howard J.T."/>
            <person name="Jarvis E.D."/>
            <person name="Guillette L.J.Jr."/>
            <person name="Glenn T.C."/>
            <person name="Green R.E."/>
            <person name="Ray D.A."/>
        </authorList>
    </citation>
    <scope>NUCLEOTIDE SEQUENCE [LARGE SCALE GENOMIC DNA]</scope>
    <source>
        <strain evidence="12">KSC_2009_1</strain>
    </source>
</reference>
<dbReference type="CDD" id="cd00637">
    <property type="entry name" value="7tm_classA_rhodopsin-like"/>
    <property type="match status" value="1"/>
</dbReference>
<dbReference type="STRING" id="8496.A0A151N5S9"/>
<keyword evidence="6 10" id="KW-0472">Membrane</keyword>
<proteinExistence type="inferred from homology"/>
<name>A0A151N5S9_ALLMI</name>
<evidence type="ECO:0000313" key="13">
    <source>
        <dbReference type="Proteomes" id="UP000050525"/>
    </source>
</evidence>
<keyword evidence="5 9" id="KW-0297">G-protein coupled receptor</keyword>
<dbReference type="SUPFAM" id="SSF81321">
    <property type="entry name" value="Family A G protein-coupled receptor-like"/>
    <property type="match status" value="1"/>
</dbReference>
<keyword evidence="4 10" id="KW-1133">Transmembrane helix</keyword>